<evidence type="ECO:0000256" key="5">
    <source>
        <dbReference type="ARBA" id="ARBA00022833"/>
    </source>
</evidence>
<evidence type="ECO:0000256" key="2">
    <source>
        <dbReference type="ARBA" id="ARBA00012483"/>
    </source>
</evidence>
<dbReference type="CDD" id="cd16454">
    <property type="entry name" value="RING-H2_PA-TM-RING"/>
    <property type="match status" value="1"/>
</dbReference>
<evidence type="ECO:0000313" key="8">
    <source>
        <dbReference type="EMBL" id="TKR65818.1"/>
    </source>
</evidence>
<reference evidence="8" key="1">
    <citation type="submission" date="2018-10" db="EMBL/GenBank/DDBJ databases">
        <title>Population genomic analysis revealed the cold adaptation of white poplar.</title>
        <authorList>
            <person name="Liu Y.-J."/>
        </authorList>
    </citation>
    <scope>NUCLEOTIDE SEQUENCE [LARGE SCALE GENOMIC DNA]</scope>
    <source>
        <strain evidence="8">PAL-ZL1</strain>
    </source>
</reference>
<dbReference type="GO" id="GO:0016567">
    <property type="term" value="P:protein ubiquitination"/>
    <property type="evidence" value="ECO:0007669"/>
    <property type="project" value="TreeGrafter"/>
</dbReference>
<dbReference type="EMBL" id="RCHU01001238">
    <property type="protein sequence ID" value="TKR65818.1"/>
    <property type="molecule type" value="Genomic_DNA"/>
</dbReference>
<dbReference type="STRING" id="43335.A0A4U5M9Z3"/>
<feature type="domain" description="RING-type" evidence="7">
    <location>
        <begin position="203"/>
        <end position="244"/>
    </location>
</feature>
<dbReference type="Pfam" id="PF13639">
    <property type="entry name" value="zf-RING_2"/>
    <property type="match status" value="1"/>
</dbReference>
<dbReference type="InterPro" id="IPR001841">
    <property type="entry name" value="Znf_RING"/>
</dbReference>
<dbReference type="EC" id="2.3.2.27" evidence="2"/>
<dbReference type="GO" id="GO:0061630">
    <property type="term" value="F:ubiquitin protein ligase activity"/>
    <property type="evidence" value="ECO:0007669"/>
    <property type="project" value="UniProtKB-EC"/>
</dbReference>
<protein>
    <recommendedName>
        <fullName evidence="2">RING-type E3 ubiquitin transferase</fullName>
        <ecNumber evidence="2">2.3.2.27</ecNumber>
    </recommendedName>
</protein>
<evidence type="ECO:0000256" key="6">
    <source>
        <dbReference type="PROSITE-ProRule" id="PRU00175"/>
    </source>
</evidence>
<evidence type="ECO:0000256" key="4">
    <source>
        <dbReference type="ARBA" id="ARBA00022771"/>
    </source>
</evidence>
<evidence type="ECO:0000256" key="3">
    <source>
        <dbReference type="ARBA" id="ARBA00022723"/>
    </source>
</evidence>
<keyword evidence="5" id="KW-0862">Zinc</keyword>
<dbReference type="GO" id="GO:0008270">
    <property type="term" value="F:zinc ion binding"/>
    <property type="evidence" value="ECO:0007669"/>
    <property type="project" value="UniProtKB-KW"/>
</dbReference>
<keyword evidence="3" id="KW-0479">Metal-binding</keyword>
<dbReference type="PROSITE" id="PS50089">
    <property type="entry name" value="ZF_RING_2"/>
    <property type="match status" value="1"/>
</dbReference>
<accession>A0A4U5M9Z3</accession>
<comment type="caution">
    <text evidence="8">The sequence shown here is derived from an EMBL/GenBank/DDBJ whole genome shotgun (WGS) entry which is preliminary data.</text>
</comment>
<evidence type="ECO:0000256" key="1">
    <source>
        <dbReference type="ARBA" id="ARBA00000900"/>
    </source>
</evidence>
<gene>
    <name evidence="8" type="ORF">D5086_0000316870</name>
</gene>
<dbReference type="Gene3D" id="3.30.40.10">
    <property type="entry name" value="Zinc/RING finger domain, C3HC4 (zinc finger)"/>
    <property type="match status" value="1"/>
</dbReference>
<proteinExistence type="predicted"/>
<sequence>MEEITIIMAALSILTSPQLTDITSSILSQTVHHRRRLSSLLCSPSLFSLTLQHLHSLSLIQKTLLISKHLLSSLHCLTRYFHPTTLIPPHPNTTIKHRDLDAALLLIFLFDVHQENPEILKTPIAKWREGLSKHYSEAVLRQTSIVVHYGGVLLPHVEMIIRCWRFVGMMAGCTVNEGRELAAAPAAVVALPAVKVRGGGEECVICREEMSEGRDVCELPCEHLFHWIGILPWLKKTNTCPCCRFQLPTEDVFGEIERLWSAMIKIGNGAPRGMHMIDVDNGMYCRRGRIARTYWPLVNLDICAFTRQTWYNEWLR</sequence>
<dbReference type="InterPro" id="IPR013083">
    <property type="entry name" value="Znf_RING/FYVE/PHD"/>
</dbReference>
<organism evidence="8">
    <name type="scientific">Populus alba</name>
    <name type="common">White poplar</name>
    <dbReference type="NCBI Taxonomy" id="43335"/>
    <lineage>
        <taxon>Eukaryota</taxon>
        <taxon>Viridiplantae</taxon>
        <taxon>Streptophyta</taxon>
        <taxon>Embryophyta</taxon>
        <taxon>Tracheophyta</taxon>
        <taxon>Spermatophyta</taxon>
        <taxon>Magnoliopsida</taxon>
        <taxon>eudicotyledons</taxon>
        <taxon>Gunneridae</taxon>
        <taxon>Pentapetalae</taxon>
        <taxon>rosids</taxon>
        <taxon>fabids</taxon>
        <taxon>Malpighiales</taxon>
        <taxon>Salicaceae</taxon>
        <taxon>Saliceae</taxon>
        <taxon>Populus</taxon>
    </lineage>
</organism>
<dbReference type="AlphaFoldDB" id="A0A4U5M9Z3"/>
<dbReference type="GO" id="GO:0005737">
    <property type="term" value="C:cytoplasm"/>
    <property type="evidence" value="ECO:0007669"/>
    <property type="project" value="TreeGrafter"/>
</dbReference>
<comment type="catalytic activity">
    <reaction evidence="1">
        <text>S-ubiquitinyl-[E2 ubiquitin-conjugating enzyme]-L-cysteine + [acceptor protein]-L-lysine = [E2 ubiquitin-conjugating enzyme]-L-cysteine + N(6)-ubiquitinyl-[acceptor protein]-L-lysine.</text>
        <dbReference type="EC" id="2.3.2.27"/>
    </reaction>
</comment>
<name>A0A4U5M9Z3_POPAL</name>
<evidence type="ECO:0000259" key="7">
    <source>
        <dbReference type="PROSITE" id="PS50089"/>
    </source>
</evidence>
<keyword evidence="4 6" id="KW-0863">Zinc-finger</keyword>
<dbReference type="SUPFAM" id="SSF57850">
    <property type="entry name" value="RING/U-box"/>
    <property type="match status" value="1"/>
</dbReference>
<dbReference type="PANTHER" id="PTHR15710:SF67">
    <property type="entry name" value="E3 UBIQUITIN-PROTEIN LIGASE SGR9, AMYLOPLASTIC"/>
    <property type="match status" value="1"/>
</dbReference>
<dbReference type="PANTHER" id="PTHR15710">
    <property type="entry name" value="E3 UBIQUITIN-PROTEIN LIGASE PRAJA"/>
    <property type="match status" value="1"/>
</dbReference>